<organism evidence="2 3">
    <name type="scientific">Amycolatopsis marina</name>
    <dbReference type="NCBI Taxonomy" id="490629"/>
    <lineage>
        <taxon>Bacteria</taxon>
        <taxon>Bacillati</taxon>
        <taxon>Actinomycetota</taxon>
        <taxon>Actinomycetes</taxon>
        <taxon>Pseudonocardiales</taxon>
        <taxon>Pseudonocardiaceae</taxon>
        <taxon>Amycolatopsis</taxon>
    </lineage>
</organism>
<reference evidence="3" key="1">
    <citation type="submission" date="2016-10" db="EMBL/GenBank/DDBJ databases">
        <authorList>
            <person name="Varghese N."/>
            <person name="Submissions S."/>
        </authorList>
    </citation>
    <scope>NUCLEOTIDE SEQUENCE [LARGE SCALE GENOMIC DNA]</scope>
    <source>
        <strain evidence="3">CGMCC 4.3568</strain>
    </source>
</reference>
<keyword evidence="2" id="KW-0436">Ligase</keyword>
<dbReference type="InterPro" id="IPR042099">
    <property type="entry name" value="ANL_N_sf"/>
</dbReference>
<dbReference type="RefSeq" id="WP_177242861.1">
    <property type="nucleotide sequence ID" value="NZ_FOKG01000031.1"/>
</dbReference>
<dbReference type="SUPFAM" id="SSF56801">
    <property type="entry name" value="Acetyl-CoA synthetase-like"/>
    <property type="match status" value="1"/>
</dbReference>
<sequence>MTALGAVATTRTMRRLWGAGGASLGLVAEAAAQTHGPLPMWLDRPLAIAPELGRDLHWGHLARLVEDASGWLHAAGVCPGDTVAVLKDHNIDVIGLAQAAARLGAIPAVIAPEFDAATVATLLARLGNPVTLADRSAITRHRLGGITALRRLVCVDGAADGAVPLDEMRGTRAPAPQCRTGDQLLAITHTSGTTGVPKLIGHTGDSLAGQAAVQVLGGRLLLRSHDVVATCLTTAHARALSGPFTIAAVGAPHLAMVDPDPMAAAGLLARHRPTLLETFPNVFQRWEQLADHPDQPLANVRIFLSTFDAAHPRTIRRMLGASRRRFPLYAQAYAQSELGAMAVGFRTRRQARSGDARDVGWPGLALTGVRIIDPDTGRHTPRPGVYGRIQARGPGLFAGYVGEPQRTREQRHEGWWDTGDIGTRTRTGQLRLAGRVVDDVPGLPDYLAVEDLVLDRLPELTELVLTALPDETTVPVVCTRDDVPLDPARWREATADLPVMVAPRQFRWSELPTTATWKVRRPALREQLATPSPVPEATV</sequence>
<dbReference type="Proteomes" id="UP000243799">
    <property type="component" value="Unassembled WGS sequence"/>
</dbReference>
<name>A0A1I1CKH4_9PSEU</name>
<keyword evidence="3" id="KW-1185">Reference proteome</keyword>
<dbReference type="InterPro" id="IPR000873">
    <property type="entry name" value="AMP-dep_synth/lig_dom"/>
</dbReference>
<evidence type="ECO:0000259" key="1">
    <source>
        <dbReference type="Pfam" id="PF00501"/>
    </source>
</evidence>
<accession>A0A1I1CKH4</accession>
<dbReference type="AlphaFoldDB" id="A0A1I1CKH4"/>
<dbReference type="InterPro" id="IPR050237">
    <property type="entry name" value="ATP-dep_AMP-bd_enzyme"/>
</dbReference>
<dbReference type="EMBL" id="FOKG01000031">
    <property type="protein sequence ID" value="SFB62546.1"/>
    <property type="molecule type" value="Genomic_DNA"/>
</dbReference>
<gene>
    <name evidence="2" type="ORF">SAMN05216266_1319</name>
</gene>
<evidence type="ECO:0000313" key="2">
    <source>
        <dbReference type="EMBL" id="SFB62546.1"/>
    </source>
</evidence>
<dbReference type="PANTHER" id="PTHR43767:SF1">
    <property type="entry name" value="NONRIBOSOMAL PEPTIDE SYNTHASE PES1 (EUROFUNG)-RELATED"/>
    <property type="match status" value="1"/>
</dbReference>
<dbReference type="InterPro" id="IPR020845">
    <property type="entry name" value="AMP-binding_CS"/>
</dbReference>
<dbReference type="PROSITE" id="PS00455">
    <property type="entry name" value="AMP_BINDING"/>
    <property type="match status" value="1"/>
</dbReference>
<protein>
    <submittedName>
        <fullName evidence="2">Long-chain acyl-CoA synthetase/fatty acid CoA ligase FadD22</fullName>
    </submittedName>
</protein>
<proteinExistence type="predicted"/>
<dbReference type="STRING" id="490629.SAMN05216266_1319"/>
<evidence type="ECO:0000313" key="3">
    <source>
        <dbReference type="Proteomes" id="UP000243799"/>
    </source>
</evidence>
<feature type="domain" description="AMP-dependent synthetase/ligase" evidence="1">
    <location>
        <begin position="51"/>
        <end position="400"/>
    </location>
</feature>
<dbReference type="PANTHER" id="PTHR43767">
    <property type="entry name" value="LONG-CHAIN-FATTY-ACID--COA LIGASE"/>
    <property type="match status" value="1"/>
</dbReference>
<dbReference type="GO" id="GO:0016874">
    <property type="term" value="F:ligase activity"/>
    <property type="evidence" value="ECO:0007669"/>
    <property type="project" value="UniProtKB-KW"/>
</dbReference>
<dbReference type="Pfam" id="PF00501">
    <property type="entry name" value="AMP-binding"/>
    <property type="match status" value="1"/>
</dbReference>
<dbReference type="Gene3D" id="3.40.50.12780">
    <property type="entry name" value="N-terminal domain of ligase-like"/>
    <property type="match status" value="1"/>
</dbReference>